<dbReference type="PANTHER" id="PTHR30461">
    <property type="entry name" value="DNA-INVERTASE FROM LAMBDOID PROPHAGE"/>
    <property type="match status" value="1"/>
</dbReference>
<feature type="domain" description="Recombinase" evidence="3">
    <location>
        <begin position="8"/>
        <end position="108"/>
    </location>
</feature>
<dbReference type="InterPro" id="IPR011109">
    <property type="entry name" value="DNA_bind_recombinase_dom"/>
</dbReference>
<name>A0ABU3ZB44_9FIRM</name>
<evidence type="ECO:0000256" key="1">
    <source>
        <dbReference type="ARBA" id="ARBA00023125"/>
    </source>
</evidence>
<evidence type="ECO:0000259" key="3">
    <source>
        <dbReference type="PROSITE" id="PS51737"/>
    </source>
</evidence>
<keyword evidence="2" id="KW-0233">DNA recombination</keyword>
<protein>
    <submittedName>
        <fullName evidence="4">Recombinase family protein</fullName>
    </submittedName>
</protein>
<proteinExistence type="predicted"/>
<sequence>MASVPSYPYGYKLNFRGKKELHEEKAAVVRLIYQKYIQGMNRYAITWYLINHKIMRPRGDSCAWQYSMVSKILTDERYLGNDSRYPMILAREIFEAAQDVRQKEKNKAIATRHESCNEKRMYPFSGFIKCGSCGSNYIRGLQRQNSSTRKASWRCRNYRLKNEGKCKASGNIYEEMLEVVCIEVYNKVRRDWLDGKFLSNTKNSLSDSDKALDLLIHETIDQMRMADEARLQELQNDLNVLINKRTANDWAVAPLDLTDYETEKIKKHFEKYPMQMTKLDIERFKEVFAEIVALEPGEVKLILKNGTTLYQKYKPMRGQVKNAKENRSYTRKAD</sequence>
<dbReference type="PANTHER" id="PTHR30461:SF2">
    <property type="entry name" value="SERINE RECOMBINASE PINE-RELATED"/>
    <property type="match status" value="1"/>
</dbReference>
<reference evidence="4 5" key="1">
    <citation type="submission" date="2023-10" db="EMBL/GenBank/DDBJ databases">
        <title>Veillonella sp. nov., isolated from a pig farm feces dump.</title>
        <authorList>
            <person name="Chang Y.-H."/>
        </authorList>
    </citation>
    <scope>NUCLEOTIDE SEQUENCE [LARGE SCALE GENOMIC DNA]</scope>
    <source>
        <strain evidence="4 5">YH-vei2233</strain>
    </source>
</reference>
<dbReference type="Pfam" id="PF07508">
    <property type="entry name" value="Recombinase"/>
    <property type="match status" value="1"/>
</dbReference>
<keyword evidence="1" id="KW-0238">DNA-binding</keyword>
<dbReference type="Pfam" id="PF13408">
    <property type="entry name" value="Zn_ribbon_recom"/>
    <property type="match status" value="1"/>
</dbReference>
<organism evidence="4 5">
    <name type="scientific">Veillonella absiana</name>
    <dbReference type="NCBI Taxonomy" id="3079305"/>
    <lineage>
        <taxon>Bacteria</taxon>
        <taxon>Bacillati</taxon>
        <taxon>Bacillota</taxon>
        <taxon>Negativicutes</taxon>
        <taxon>Veillonellales</taxon>
        <taxon>Veillonellaceae</taxon>
        <taxon>Veillonella</taxon>
    </lineage>
</organism>
<dbReference type="InterPro" id="IPR050639">
    <property type="entry name" value="SSR_resolvase"/>
</dbReference>
<evidence type="ECO:0000313" key="4">
    <source>
        <dbReference type="EMBL" id="MDV5089142.1"/>
    </source>
</evidence>
<dbReference type="EMBL" id="JAWJZB010000015">
    <property type="protein sequence ID" value="MDV5089142.1"/>
    <property type="molecule type" value="Genomic_DNA"/>
</dbReference>
<dbReference type="PROSITE" id="PS51737">
    <property type="entry name" value="RECOMBINASE_DNA_BIND"/>
    <property type="match status" value="1"/>
</dbReference>
<dbReference type="InterPro" id="IPR038109">
    <property type="entry name" value="DNA_bind_recomb_sf"/>
</dbReference>
<gene>
    <name evidence="4" type="ORF">RVY80_09970</name>
</gene>
<dbReference type="RefSeq" id="WP_317330504.1">
    <property type="nucleotide sequence ID" value="NZ_JAWJZA010000030.1"/>
</dbReference>
<dbReference type="InterPro" id="IPR025827">
    <property type="entry name" value="Zn_ribbon_recom_dom"/>
</dbReference>
<dbReference type="Gene3D" id="3.90.1750.20">
    <property type="entry name" value="Putative Large Serine Recombinase, Chain B, Domain 2"/>
    <property type="match status" value="1"/>
</dbReference>
<dbReference type="Proteomes" id="UP001272515">
    <property type="component" value="Unassembled WGS sequence"/>
</dbReference>
<accession>A0ABU3ZB44</accession>
<evidence type="ECO:0000313" key="5">
    <source>
        <dbReference type="Proteomes" id="UP001272515"/>
    </source>
</evidence>
<keyword evidence="5" id="KW-1185">Reference proteome</keyword>
<comment type="caution">
    <text evidence="4">The sequence shown here is derived from an EMBL/GenBank/DDBJ whole genome shotgun (WGS) entry which is preliminary data.</text>
</comment>
<evidence type="ECO:0000256" key="2">
    <source>
        <dbReference type="ARBA" id="ARBA00023172"/>
    </source>
</evidence>